<proteinExistence type="inferred from homology"/>
<protein>
    <recommendedName>
        <fullName evidence="6">Fe2OG dioxygenase domain-containing protein</fullName>
    </recommendedName>
</protein>
<reference evidence="7" key="1">
    <citation type="submission" date="2022-12" db="EMBL/GenBank/DDBJ databases">
        <authorList>
            <person name="Petersen C."/>
        </authorList>
    </citation>
    <scope>NUCLEOTIDE SEQUENCE</scope>
    <source>
        <strain evidence="7">IBT 15544</strain>
    </source>
</reference>
<evidence type="ECO:0000256" key="4">
    <source>
        <dbReference type="ARBA" id="ARBA00023004"/>
    </source>
</evidence>
<comment type="similarity">
    <text evidence="1 5">Belongs to the iron/ascorbate-dependent oxidoreductase family.</text>
</comment>
<dbReference type="EMBL" id="JAPQKR010000016">
    <property type="protein sequence ID" value="KAJ5192025.1"/>
    <property type="molecule type" value="Genomic_DNA"/>
</dbReference>
<dbReference type="OrthoDB" id="288590at2759"/>
<keyword evidence="3 5" id="KW-0560">Oxidoreductase</keyword>
<dbReference type="Gene3D" id="2.60.120.330">
    <property type="entry name" value="B-lactam Antibiotic, Isopenicillin N Synthase, Chain"/>
    <property type="match status" value="1"/>
</dbReference>
<dbReference type="PANTHER" id="PTHR10209:SF886">
    <property type="entry name" value="UPF0676 PROTEIN C1494.01"/>
    <property type="match status" value="1"/>
</dbReference>
<dbReference type="InterPro" id="IPR005123">
    <property type="entry name" value="Oxoglu/Fe-dep_dioxygenase_dom"/>
</dbReference>
<dbReference type="Pfam" id="PF03171">
    <property type="entry name" value="2OG-FeII_Oxy"/>
    <property type="match status" value="1"/>
</dbReference>
<evidence type="ECO:0000256" key="3">
    <source>
        <dbReference type="ARBA" id="ARBA00023002"/>
    </source>
</evidence>
<evidence type="ECO:0000313" key="8">
    <source>
        <dbReference type="Proteomes" id="UP001150904"/>
    </source>
</evidence>
<dbReference type="PROSITE" id="PS51471">
    <property type="entry name" value="FE2OG_OXY"/>
    <property type="match status" value="1"/>
</dbReference>
<dbReference type="Pfam" id="PF14226">
    <property type="entry name" value="DIOX_N"/>
    <property type="match status" value="1"/>
</dbReference>
<sequence>MTDPIELPLIDLTSSDLDAAGKAMLDAAVGFGFLYIDSRTTVFSSTDVDRTFGMAEQFFKLPLSDKVPYRRGSDNRISDPGALNREEISKSGFITKVIVQESVLICRHRALNIGELQDEKIQQPLPESLMSREADIATFISLCNKTCDQILRLLARGLEVADDFFASRHDPAKGSTGNSLRLLYYPAAVSSYRPDKDIRAGAHSDYGSITLLFQRPGQPGLEILTTDQKWAPVPVYPSDKADFPFPPILVNIGDMLSYWTDGLLKSTIHRVVFPHDKQSIAKPTPQDRYSIAFFCQPVGSTELVPVPSKVIAAHRHKKQDTDPNAIVGYGGGASGLSIDQHRLTAGEHLQSRLAATYITTK</sequence>
<dbReference type="PANTHER" id="PTHR10209">
    <property type="entry name" value="OXIDOREDUCTASE, 2OG-FE II OXYGENASE FAMILY PROTEIN"/>
    <property type="match status" value="1"/>
</dbReference>
<dbReference type="InterPro" id="IPR026992">
    <property type="entry name" value="DIOX_N"/>
</dbReference>
<reference evidence="7" key="2">
    <citation type="journal article" date="2023" name="IMA Fungus">
        <title>Comparative genomic study of the Penicillium genus elucidates a diverse pangenome and 15 lateral gene transfer events.</title>
        <authorList>
            <person name="Petersen C."/>
            <person name="Sorensen T."/>
            <person name="Nielsen M.R."/>
            <person name="Sondergaard T.E."/>
            <person name="Sorensen J.L."/>
            <person name="Fitzpatrick D.A."/>
            <person name="Frisvad J.C."/>
            <person name="Nielsen K.L."/>
        </authorList>
    </citation>
    <scope>NUCLEOTIDE SEQUENCE</scope>
    <source>
        <strain evidence="7">IBT 15544</strain>
    </source>
</reference>
<gene>
    <name evidence="7" type="ORF">N7498_011010</name>
</gene>
<dbReference type="GO" id="GO:0044283">
    <property type="term" value="P:small molecule biosynthetic process"/>
    <property type="evidence" value="ECO:0007669"/>
    <property type="project" value="UniProtKB-ARBA"/>
</dbReference>
<dbReference type="AlphaFoldDB" id="A0A9W9M7G1"/>
<dbReference type="GO" id="GO:0046872">
    <property type="term" value="F:metal ion binding"/>
    <property type="evidence" value="ECO:0007669"/>
    <property type="project" value="UniProtKB-KW"/>
</dbReference>
<dbReference type="GeneID" id="83185367"/>
<evidence type="ECO:0000256" key="5">
    <source>
        <dbReference type="RuleBase" id="RU003682"/>
    </source>
</evidence>
<evidence type="ECO:0000256" key="2">
    <source>
        <dbReference type="ARBA" id="ARBA00022723"/>
    </source>
</evidence>
<keyword evidence="4 5" id="KW-0408">Iron</keyword>
<dbReference type="InterPro" id="IPR044861">
    <property type="entry name" value="IPNS-like_FE2OG_OXY"/>
</dbReference>
<name>A0A9W9M7G1_9EURO</name>
<comment type="caution">
    <text evidence="7">The sequence shown here is derived from an EMBL/GenBank/DDBJ whole genome shotgun (WGS) entry which is preliminary data.</text>
</comment>
<accession>A0A9W9M7G1</accession>
<keyword evidence="8" id="KW-1185">Reference proteome</keyword>
<dbReference type="GO" id="GO:0016491">
    <property type="term" value="F:oxidoreductase activity"/>
    <property type="evidence" value="ECO:0007669"/>
    <property type="project" value="UniProtKB-KW"/>
</dbReference>
<keyword evidence="2 5" id="KW-0479">Metal-binding</keyword>
<feature type="domain" description="Fe2OG dioxygenase" evidence="6">
    <location>
        <begin position="176"/>
        <end position="297"/>
    </location>
</feature>
<dbReference type="RefSeq" id="XP_058304965.1">
    <property type="nucleotide sequence ID" value="XM_058458066.1"/>
</dbReference>
<dbReference type="InterPro" id="IPR027443">
    <property type="entry name" value="IPNS-like_sf"/>
</dbReference>
<dbReference type="SUPFAM" id="SSF51197">
    <property type="entry name" value="Clavaminate synthase-like"/>
    <property type="match status" value="1"/>
</dbReference>
<organism evidence="7 8">
    <name type="scientific">Penicillium cinerascens</name>
    <dbReference type="NCBI Taxonomy" id="70096"/>
    <lineage>
        <taxon>Eukaryota</taxon>
        <taxon>Fungi</taxon>
        <taxon>Dikarya</taxon>
        <taxon>Ascomycota</taxon>
        <taxon>Pezizomycotina</taxon>
        <taxon>Eurotiomycetes</taxon>
        <taxon>Eurotiomycetidae</taxon>
        <taxon>Eurotiales</taxon>
        <taxon>Aspergillaceae</taxon>
        <taxon>Penicillium</taxon>
    </lineage>
</organism>
<dbReference type="Proteomes" id="UP001150904">
    <property type="component" value="Unassembled WGS sequence"/>
</dbReference>
<evidence type="ECO:0000259" key="6">
    <source>
        <dbReference type="PROSITE" id="PS51471"/>
    </source>
</evidence>
<evidence type="ECO:0000256" key="1">
    <source>
        <dbReference type="ARBA" id="ARBA00008056"/>
    </source>
</evidence>
<evidence type="ECO:0000313" key="7">
    <source>
        <dbReference type="EMBL" id="KAJ5192025.1"/>
    </source>
</evidence>